<dbReference type="PROSITE" id="PS51078">
    <property type="entry name" value="ICLR_ED"/>
    <property type="match status" value="1"/>
</dbReference>
<dbReference type="SUPFAM" id="SSF55781">
    <property type="entry name" value="GAF domain-like"/>
    <property type="match status" value="1"/>
</dbReference>
<dbReference type="Gene3D" id="1.10.10.10">
    <property type="entry name" value="Winged helix-like DNA-binding domain superfamily/Winged helix DNA-binding domain"/>
    <property type="match status" value="1"/>
</dbReference>
<dbReference type="InterPro" id="IPR036390">
    <property type="entry name" value="WH_DNA-bd_sf"/>
</dbReference>
<dbReference type="SUPFAM" id="SSF46785">
    <property type="entry name" value="Winged helix' DNA-binding domain"/>
    <property type="match status" value="1"/>
</dbReference>
<evidence type="ECO:0000256" key="1">
    <source>
        <dbReference type="ARBA" id="ARBA00023015"/>
    </source>
</evidence>
<dbReference type="PANTHER" id="PTHR30136">
    <property type="entry name" value="HELIX-TURN-HELIX TRANSCRIPTIONAL REGULATOR, ICLR FAMILY"/>
    <property type="match status" value="1"/>
</dbReference>
<dbReference type="GO" id="GO:0003677">
    <property type="term" value="F:DNA binding"/>
    <property type="evidence" value="ECO:0007669"/>
    <property type="project" value="UniProtKB-KW"/>
</dbReference>
<evidence type="ECO:0000259" key="5">
    <source>
        <dbReference type="PROSITE" id="PS51078"/>
    </source>
</evidence>
<evidence type="ECO:0000256" key="2">
    <source>
        <dbReference type="ARBA" id="ARBA00023125"/>
    </source>
</evidence>
<keyword evidence="2" id="KW-0238">DNA-binding</keyword>
<dbReference type="InterPro" id="IPR050707">
    <property type="entry name" value="HTH_MetabolicPath_Reg"/>
</dbReference>
<dbReference type="GO" id="GO:0045892">
    <property type="term" value="P:negative regulation of DNA-templated transcription"/>
    <property type="evidence" value="ECO:0007669"/>
    <property type="project" value="TreeGrafter"/>
</dbReference>
<evidence type="ECO:0000259" key="4">
    <source>
        <dbReference type="PROSITE" id="PS51077"/>
    </source>
</evidence>
<dbReference type="InterPro" id="IPR005471">
    <property type="entry name" value="Tscrpt_reg_IclR_N"/>
</dbReference>
<feature type="domain" description="IclR-ED" evidence="5">
    <location>
        <begin position="76"/>
        <end position="255"/>
    </location>
</feature>
<dbReference type="Pfam" id="PF09339">
    <property type="entry name" value="HTH_IclR"/>
    <property type="match status" value="1"/>
</dbReference>
<dbReference type="InterPro" id="IPR014757">
    <property type="entry name" value="Tscrpt_reg_IclR_C"/>
</dbReference>
<proteinExistence type="predicted"/>
<comment type="caution">
    <text evidence="6">The sequence shown here is derived from an EMBL/GenBank/DDBJ whole genome shotgun (WGS) entry which is preliminary data.</text>
</comment>
<evidence type="ECO:0000313" key="7">
    <source>
        <dbReference type="Proteomes" id="UP001165136"/>
    </source>
</evidence>
<dbReference type="InterPro" id="IPR036388">
    <property type="entry name" value="WH-like_DNA-bd_sf"/>
</dbReference>
<dbReference type="EMBL" id="BSTI01000005">
    <property type="protein sequence ID" value="GLY66121.1"/>
    <property type="molecule type" value="Genomic_DNA"/>
</dbReference>
<keyword evidence="1" id="KW-0805">Transcription regulation</keyword>
<sequence length="268" mass="28525">MDSALSTSAAASPMTAAGRLLAVLDAFSPGRRVLTLSEISRKAGLSLTTAHRLAGELVTWGALERDSDGRYRIGLHLLELAALAPRGLELRELAQPFLEDLFHSTRAHVHLAVRDGYEVVYVETLRARGAVSVLSRLGQRWPLHATGTGLALLAHADRDLQEKVLSSPLKRFTPKTVTDPRVLRRTLAEVRRTGIAVAEEQLTLDGVAIAAPIRGRGDEVVAAIGLVVHVDECEPRALVPVITACARGISRTLGAPSAKGTPGAIKGS</sequence>
<keyword evidence="7" id="KW-1185">Reference proteome</keyword>
<dbReference type="GO" id="GO:0003700">
    <property type="term" value="F:DNA-binding transcription factor activity"/>
    <property type="evidence" value="ECO:0007669"/>
    <property type="project" value="TreeGrafter"/>
</dbReference>
<evidence type="ECO:0000256" key="3">
    <source>
        <dbReference type="ARBA" id="ARBA00023163"/>
    </source>
</evidence>
<dbReference type="InterPro" id="IPR029016">
    <property type="entry name" value="GAF-like_dom_sf"/>
</dbReference>
<evidence type="ECO:0000313" key="6">
    <source>
        <dbReference type="EMBL" id="GLY66121.1"/>
    </source>
</evidence>
<dbReference type="Gene3D" id="3.30.450.40">
    <property type="match status" value="1"/>
</dbReference>
<name>A0A9W6R034_9PSEU</name>
<dbReference type="AlphaFoldDB" id="A0A9W6R034"/>
<gene>
    <name evidence="6" type="ORF">Atai01_27400</name>
</gene>
<organism evidence="6 7">
    <name type="scientific">Amycolatopsis taiwanensis</name>
    <dbReference type="NCBI Taxonomy" id="342230"/>
    <lineage>
        <taxon>Bacteria</taxon>
        <taxon>Bacillati</taxon>
        <taxon>Actinomycetota</taxon>
        <taxon>Actinomycetes</taxon>
        <taxon>Pseudonocardiales</taxon>
        <taxon>Pseudonocardiaceae</taxon>
        <taxon>Amycolatopsis</taxon>
    </lineage>
</organism>
<dbReference type="PROSITE" id="PS51077">
    <property type="entry name" value="HTH_ICLR"/>
    <property type="match status" value="1"/>
</dbReference>
<dbReference type="Pfam" id="PF01614">
    <property type="entry name" value="IclR_C"/>
    <property type="match status" value="1"/>
</dbReference>
<dbReference type="Proteomes" id="UP001165136">
    <property type="component" value="Unassembled WGS sequence"/>
</dbReference>
<protein>
    <submittedName>
        <fullName evidence="6">IclR family transcriptional regulator</fullName>
    </submittedName>
</protein>
<dbReference type="PANTHER" id="PTHR30136:SF24">
    <property type="entry name" value="HTH-TYPE TRANSCRIPTIONAL REPRESSOR ALLR"/>
    <property type="match status" value="1"/>
</dbReference>
<keyword evidence="3" id="KW-0804">Transcription</keyword>
<feature type="domain" description="HTH iclR-type" evidence="4">
    <location>
        <begin position="14"/>
        <end position="75"/>
    </location>
</feature>
<reference evidence="6" key="1">
    <citation type="submission" date="2023-03" db="EMBL/GenBank/DDBJ databases">
        <title>Amycolatopsis taiwanensis NBRC 103393.</title>
        <authorList>
            <person name="Ichikawa N."/>
            <person name="Sato H."/>
            <person name="Tonouchi N."/>
        </authorList>
    </citation>
    <scope>NUCLEOTIDE SEQUENCE</scope>
    <source>
        <strain evidence="6">NBRC 103393</strain>
    </source>
</reference>
<accession>A0A9W6R034</accession>
<dbReference type="SMART" id="SM00346">
    <property type="entry name" value="HTH_ICLR"/>
    <property type="match status" value="1"/>
</dbReference>